<gene>
    <name evidence="1" type="ORF">PS662_05376</name>
</gene>
<dbReference type="InterPro" id="IPR017853">
    <property type="entry name" value="GH"/>
</dbReference>
<protein>
    <recommendedName>
        <fullName evidence="3">Beta-glucosidase</fullName>
    </recommendedName>
</protein>
<dbReference type="SUPFAM" id="SSF51445">
    <property type="entry name" value="(Trans)glycosidases"/>
    <property type="match status" value="1"/>
</dbReference>
<evidence type="ECO:0000313" key="1">
    <source>
        <dbReference type="EMBL" id="VVN39578.1"/>
    </source>
</evidence>
<organism evidence="1 2">
    <name type="scientific">Pseudomonas fluorescens</name>
    <dbReference type="NCBI Taxonomy" id="294"/>
    <lineage>
        <taxon>Bacteria</taxon>
        <taxon>Pseudomonadati</taxon>
        <taxon>Pseudomonadota</taxon>
        <taxon>Gammaproteobacteria</taxon>
        <taxon>Pseudomonadales</taxon>
        <taxon>Pseudomonadaceae</taxon>
        <taxon>Pseudomonas</taxon>
    </lineage>
</organism>
<accession>A0A5E6XE00</accession>
<reference evidence="1 2" key="1">
    <citation type="submission" date="2019-09" db="EMBL/GenBank/DDBJ databases">
        <authorList>
            <person name="Chandra G."/>
            <person name="Truman W A."/>
        </authorList>
    </citation>
    <scope>NUCLEOTIDE SEQUENCE [LARGE SCALE GENOMIC DNA]</scope>
    <source>
        <strain evidence="1">PS662</strain>
    </source>
</reference>
<dbReference type="AlphaFoldDB" id="A0A5E6XE00"/>
<dbReference type="Gene3D" id="3.20.20.80">
    <property type="entry name" value="Glycosidases"/>
    <property type="match status" value="1"/>
</dbReference>
<name>A0A5E6XE00_PSEFL</name>
<proteinExistence type="predicted"/>
<sequence length="403" mass="45414">MPASGAVEWNRDHRRSGRGCGVMNPVGLFDSFLLAGYECSSHRRNDGRRLDLSATTGHARWVQSDYRQLSAAGIRTVRDGLRWHLIETRPGHYDWSSFLPMLRAARDGHLQVIWDLCHYGYPDDLDIWRPAFVERFARFCAAVARLVREEGIDVPFYSPLNEISFWSWAGGAVGYFNPSAQGRGVELKHQLVRASIAAIEAIREQAPAARFIQCEPLINVIAGSHRVDQVNAAEDYRQSQFDAWDLLTGRQWPGLGGQESYLDIVGVNYYPHNQWILNGPKILRDAREYRPLAGMLSEVHQRYGRPMILSETGAEGDERVPWLAYISDQVELAIRRGVPIEGICWYPILDYPGWDNDRYCPAGLFGYADGEGLRAPCHPLGLAMQQLTQRFSRAGAGTNSHGT</sequence>
<evidence type="ECO:0000313" key="2">
    <source>
        <dbReference type="Proteomes" id="UP000326953"/>
    </source>
</evidence>
<dbReference type="EMBL" id="CABVHK010000023">
    <property type="protein sequence ID" value="VVN39578.1"/>
    <property type="molecule type" value="Genomic_DNA"/>
</dbReference>
<dbReference type="Proteomes" id="UP000326953">
    <property type="component" value="Unassembled WGS sequence"/>
</dbReference>
<evidence type="ECO:0008006" key="3">
    <source>
        <dbReference type="Google" id="ProtNLM"/>
    </source>
</evidence>